<dbReference type="GO" id="GO:0016747">
    <property type="term" value="F:acyltransferase activity, transferring groups other than amino-acyl groups"/>
    <property type="evidence" value="ECO:0007669"/>
    <property type="project" value="InterPro"/>
</dbReference>
<evidence type="ECO:0000256" key="1">
    <source>
        <dbReference type="SAM" id="Phobius"/>
    </source>
</evidence>
<evidence type="ECO:0000313" key="3">
    <source>
        <dbReference type="EMBL" id="QQZ51582.1"/>
    </source>
</evidence>
<organism evidence="3">
    <name type="scientific">Phenylobacterium glaciei</name>
    <dbReference type="NCBI Taxonomy" id="2803784"/>
    <lineage>
        <taxon>Bacteria</taxon>
        <taxon>Pseudomonadati</taxon>
        <taxon>Pseudomonadota</taxon>
        <taxon>Alphaproteobacteria</taxon>
        <taxon>Caulobacterales</taxon>
        <taxon>Caulobacteraceae</taxon>
        <taxon>Phenylobacterium</taxon>
    </lineage>
</organism>
<feature type="transmembrane region" description="Helical" evidence="1">
    <location>
        <begin position="132"/>
        <end position="152"/>
    </location>
</feature>
<dbReference type="GO" id="GO:0000271">
    <property type="term" value="P:polysaccharide biosynthetic process"/>
    <property type="evidence" value="ECO:0007669"/>
    <property type="project" value="TreeGrafter"/>
</dbReference>
<feature type="transmembrane region" description="Helical" evidence="1">
    <location>
        <begin position="84"/>
        <end position="106"/>
    </location>
</feature>
<accession>A0A974P5X0</accession>
<keyword evidence="1" id="KW-0472">Membrane</keyword>
<dbReference type="PANTHER" id="PTHR23028">
    <property type="entry name" value="ACETYLTRANSFERASE"/>
    <property type="match status" value="1"/>
</dbReference>
<dbReference type="InterPro" id="IPR002656">
    <property type="entry name" value="Acyl_transf_3_dom"/>
</dbReference>
<dbReference type="EMBL" id="CP068570">
    <property type="protein sequence ID" value="QQZ51582.1"/>
    <property type="molecule type" value="Genomic_DNA"/>
</dbReference>
<keyword evidence="3" id="KW-0808">Transferase</keyword>
<sequence length="187" mass="20756">MSFLANLQVARFLAAIMVLVHHLELELATPRLNSPFRDPVGIEWSIGVDVFFMVSGFIMYLLSRQRFAEPGYAAEFLRRRLVRVVPLYWLFTGLMIASILASPGAVNHADLSAGRVLGSYLFFPWPRAGGDIYPILGLGWTLNYEIEFYLAFTLALCLPLRRGLTGLVGAFLLACLVGPFSRVTGSP</sequence>
<dbReference type="GO" id="GO:0016020">
    <property type="term" value="C:membrane"/>
    <property type="evidence" value="ECO:0007669"/>
    <property type="project" value="TreeGrafter"/>
</dbReference>
<dbReference type="InterPro" id="IPR050879">
    <property type="entry name" value="Acyltransferase_3"/>
</dbReference>
<dbReference type="Pfam" id="PF01757">
    <property type="entry name" value="Acyl_transf_3"/>
    <property type="match status" value="1"/>
</dbReference>
<feature type="transmembrane region" description="Helical" evidence="1">
    <location>
        <begin position="164"/>
        <end position="181"/>
    </location>
</feature>
<proteinExistence type="predicted"/>
<keyword evidence="1" id="KW-1133">Transmembrane helix</keyword>
<feature type="transmembrane region" description="Helical" evidence="1">
    <location>
        <begin position="44"/>
        <end position="63"/>
    </location>
</feature>
<dbReference type="AlphaFoldDB" id="A0A974P5X0"/>
<evidence type="ECO:0000259" key="2">
    <source>
        <dbReference type="Pfam" id="PF01757"/>
    </source>
</evidence>
<name>A0A974P5X0_9CAUL</name>
<gene>
    <name evidence="3" type="ORF">JKL49_11680</name>
</gene>
<keyword evidence="3" id="KW-0012">Acyltransferase</keyword>
<reference evidence="3" key="1">
    <citation type="submission" date="2021-01" db="EMBL/GenBank/DDBJ databases">
        <title>Genome sequence of Phenylobacterium sp. 20VBR1 isolated from a valley glaceir, Ny-Alesund, Svalbard.</title>
        <authorList>
            <person name="Thomas F.A."/>
            <person name="Krishnan K.P."/>
            <person name="Sinha R.K."/>
        </authorList>
    </citation>
    <scope>NUCLEOTIDE SEQUENCE</scope>
    <source>
        <strain evidence="3">20VBR1</strain>
    </source>
</reference>
<protein>
    <submittedName>
        <fullName evidence="3">Acyltransferase</fullName>
    </submittedName>
</protein>
<dbReference type="PANTHER" id="PTHR23028:SF131">
    <property type="entry name" value="BLR2367 PROTEIN"/>
    <property type="match status" value="1"/>
</dbReference>
<keyword evidence="1" id="KW-0812">Transmembrane</keyword>
<feature type="domain" description="Acyltransferase 3" evidence="2">
    <location>
        <begin position="5"/>
        <end position="180"/>
    </location>
</feature>